<dbReference type="EMBL" id="MN740093">
    <property type="protein sequence ID" value="QHT87593.1"/>
    <property type="molecule type" value="Genomic_DNA"/>
</dbReference>
<proteinExistence type="predicted"/>
<name>A0A6C0I631_9ZZZZ</name>
<accession>A0A6C0I631</accession>
<evidence type="ECO:0000313" key="1">
    <source>
        <dbReference type="EMBL" id="QHT87593.1"/>
    </source>
</evidence>
<organism evidence="1">
    <name type="scientific">viral metagenome</name>
    <dbReference type="NCBI Taxonomy" id="1070528"/>
    <lineage>
        <taxon>unclassified sequences</taxon>
        <taxon>metagenomes</taxon>
        <taxon>organismal metagenomes</taxon>
    </lineage>
</organism>
<protein>
    <submittedName>
        <fullName evidence="1">Uncharacterized protein</fullName>
    </submittedName>
</protein>
<reference evidence="1" key="1">
    <citation type="journal article" date="2020" name="Nature">
        <title>Giant virus diversity and host interactions through global metagenomics.</title>
        <authorList>
            <person name="Schulz F."/>
            <person name="Roux S."/>
            <person name="Paez-Espino D."/>
            <person name="Jungbluth S."/>
            <person name="Walsh D.A."/>
            <person name="Denef V.J."/>
            <person name="McMahon K.D."/>
            <person name="Konstantinidis K.T."/>
            <person name="Eloe-Fadrosh E.A."/>
            <person name="Kyrpides N.C."/>
            <person name="Woyke T."/>
        </authorList>
    </citation>
    <scope>NUCLEOTIDE SEQUENCE</scope>
    <source>
        <strain evidence="1">GVMAG-M-3300023184-190</strain>
    </source>
</reference>
<sequence length="211" mass="23234">MDNLQEVTDVSATDISACSIGSNITIKLEDLSCNYLDVSNNVSVVCNKYYIQQQLTHVKKRTWLNIYSVEEQQITQGSPIVFEMSETIHGHCCHAENTGNIWICATGYYQVYMNLYHLEPCQFSLCKNTTDIIPNSTVGSLIGSSQNSNLFIVKIRKSDMTQPCTMSATGYACLLQVVNNSSLTPYVTLIGSHSSANTIPQVTAALTIVSL</sequence>
<dbReference type="AlphaFoldDB" id="A0A6C0I631"/>